<evidence type="ECO:0000259" key="7">
    <source>
        <dbReference type="PROSITE" id="PS51686"/>
    </source>
</evidence>
<name>A0A934K615_9BACT</name>
<dbReference type="InterPro" id="IPR029063">
    <property type="entry name" value="SAM-dependent_MTases_sf"/>
</dbReference>
<dbReference type="GO" id="GO:0003723">
    <property type="term" value="F:RNA binding"/>
    <property type="evidence" value="ECO:0007669"/>
    <property type="project" value="UniProtKB-UniRule"/>
</dbReference>
<dbReference type="AlphaFoldDB" id="A0A934K615"/>
<evidence type="ECO:0000256" key="2">
    <source>
        <dbReference type="ARBA" id="ARBA00022679"/>
    </source>
</evidence>
<feature type="non-terminal residue" evidence="8">
    <location>
        <position position="1"/>
    </location>
</feature>
<dbReference type="GO" id="GO:0008173">
    <property type="term" value="F:RNA methyltransferase activity"/>
    <property type="evidence" value="ECO:0007669"/>
    <property type="project" value="InterPro"/>
</dbReference>
<comment type="similarity">
    <text evidence="5">Belongs to the class I-like SAM-binding methyltransferase superfamily. RsmB/NOP family.</text>
</comment>
<keyword evidence="9" id="KW-1185">Reference proteome</keyword>
<dbReference type="Gene3D" id="2.30.130.60">
    <property type="match status" value="1"/>
</dbReference>
<gene>
    <name evidence="8" type="ORF">JF922_04400</name>
</gene>
<dbReference type="PANTHER" id="PTHR22807">
    <property type="entry name" value="NOP2 YEAST -RELATED NOL1/NOP2/FMU SUN DOMAIN-CONTAINING"/>
    <property type="match status" value="1"/>
</dbReference>
<evidence type="ECO:0000256" key="4">
    <source>
        <dbReference type="ARBA" id="ARBA00022884"/>
    </source>
</evidence>
<reference evidence="8" key="1">
    <citation type="submission" date="2020-10" db="EMBL/GenBank/DDBJ databases">
        <title>Ca. Dormibacterota MAGs.</title>
        <authorList>
            <person name="Montgomery K."/>
        </authorList>
    </citation>
    <scope>NUCLEOTIDE SEQUENCE [LARGE SCALE GENOMIC DNA]</scope>
    <source>
        <strain evidence="8">SC8812_S17_10</strain>
    </source>
</reference>
<protein>
    <recommendedName>
        <fullName evidence="7">SAM-dependent MTase RsmB/NOP-type domain-containing protein</fullName>
    </recommendedName>
</protein>
<dbReference type="Pfam" id="PF01189">
    <property type="entry name" value="Methyltr_RsmB-F"/>
    <property type="match status" value="1"/>
</dbReference>
<evidence type="ECO:0000256" key="5">
    <source>
        <dbReference type="PROSITE-ProRule" id="PRU01023"/>
    </source>
</evidence>
<evidence type="ECO:0000256" key="1">
    <source>
        <dbReference type="ARBA" id="ARBA00022603"/>
    </source>
</evidence>
<feature type="active site" description="Nucleophile" evidence="5">
    <location>
        <position position="26"/>
    </location>
</feature>
<evidence type="ECO:0000313" key="9">
    <source>
        <dbReference type="Proteomes" id="UP000612893"/>
    </source>
</evidence>
<organism evidence="8 9">
    <name type="scientific">Candidatus Nephthysia bennettiae</name>
    <dbReference type="NCBI Taxonomy" id="3127016"/>
    <lineage>
        <taxon>Bacteria</taxon>
        <taxon>Bacillati</taxon>
        <taxon>Candidatus Dormiibacterota</taxon>
        <taxon>Candidatus Dormibacteria</taxon>
        <taxon>Candidatus Dormibacterales</taxon>
        <taxon>Candidatus Dormibacteraceae</taxon>
        <taxon>Candidatus Nephthysia</taxon>
    </lineage>
</organism>
<feature type="region of interest" description="Disordered" evidence="6">
    <location>
        <begin position="94"/>
        <end position="117"/>
    </location>
</feature>
<accession>A0A934K615</accession>
<dbReference type="PROSITE" id="PS51686">
    <property type="entry name" value="SAM_MT_RSMB_NOP"/>
    <property type="match status" value="1"/>
</dbReference>
<dbReference type="Pfam" id="PF13636">
    <property type="entry name" value="Methyltranf_PUA"/>
    <property type="match status" value="1"/>
</dbReference>
<dbReference type="InterPro" id="IPR049560">
    <property type="entry name" value="MeTrfase_RsmB-F_NOP2_cat"/>
</dbReference>
<comment type="caution">
    <text evidence="5">Lacks conserved residue(s) required for the propagation of feature annotation.</text>
</comment>
<feature type="domain" description="SAM-dependent MTase RsmB/NOP-type" evidence="7">
    <location>
        <begin position="1"/>
        <end position="93"/>
    </location>
</feature>
<dbReference type="PRINTS" id="PR02008">
    <property type="entry name" value="RCMTFAMILY"/>
</dbReference>
<keyword evidence="3 5" id="KW-0949">S-adenosyl-L-methionine</keyword>
<dbReference type="InterPro" id="IPR027391">
    <property type="entry name" value="Nol1_Nop2_Fmu_2"/>
</dbReference>
<dbReference type="EMBL" id="JAEKNR010000053">
    <property type="protein sequence ID" value="MBJ7597313.1"/>
    <property type="molecule type" value="Genomic_DNA"/>
</dbReference>
<comment type="caution">
    <text evidence="8">The sequence shown here is derived from an EMBL/GenBank/DDBJ whole genome shotgun (WGS) entry which is preliminary data.</text>
</comment>
<evidence type="ECO:0000313" key="8">
    <source>
        <dbReference type="EMBL" id="MBJ7597313.1"/>
    </source>
</evidence>
<dbReference type="InterPro" id="IPR001678">
    <property type="entry name" value="MeTrfase_RsmB-F_NOP2_dom"/>
</dbReference>
<dbReference type="PANTHER" id="PTHR22807:SF53">
    <property type="entry name" value="RIBOSOMAL RNA SMALL SUBUNIT METHYLTRANSFERASE B-RELATED"/>
    <property type="match status" value="1"/>
</dbReference>
<keyword evidence="4 5" id="KW-0694">RNA-binding</keyword>
<dbReference type="Proteomes" id="UP000612893">
    <property type="component" value="Unassembled WGS sequence"/>
</dbReference>
<keyword evidence="2 5" id="KW-0808">Transferase</keyword>
<dbReference type="SUPFAM" id="SSF53335">
    <property type="entry name" value="S-adenosyl-L-methionine-dependent methyltransferases"/>
    <property type="match status" value="1"/>
</dbReference>
<keyword evidence="1 5" id="KW-0489">Methyltransferase</keyword>
<dbReference type="InterPro" id="IPR023267">
    <property type="entry name" value="RCMT"/>
</dbReference>
<evidence type="ECO:0000256" key="3">
    <source>
        <dbReference type="ARBA" id="ARBA00022691"/>
    </source>
</evidence>
<sequence>ARRQRHLLARATELVRPGGTLVYSTCTFEVEEDEEQVATVLREHPDWELAEIARRPGFDPGVPLPPWPTERAVRLWPHRVSGDGQFVARLLRRDGGAAGGPHPGPSPLRGGSAERRRRPWPTDFQAERLVLDQWKTFQAQTAPGFQLDSGRLLARGPYLFHLPASAEGVSTVPLARPGTLLGMSRPAHFRPSHGLACLLDPGLVSSSVSWPEGDERLRAFLRGETVESPGADGWVLVCYERWGVSWGRRTGGVIKNFLPHHLR</sequence>
<dbReference type="Gene3D" id="3.40.50.150">
    <property type="entry name" value="Vaccinia Virus protein VP39"/>
    <property type="match status" value="1"/>
</dbReference>
<evidence type="ECO:0000256" key="6">
    <source>
        <dbReference type="SAM" id="MobiDB-lite"/>
    </source>
</evidence>
<dbReference type="GO" id="GO:0001510">
    <property type="term" value="P:RNA methylation"/>
    <property type="evidence" value="ECO:0007669"/>
    <property type="project" value="InterPro"/>
</dbReference>
<proteinExistence type="inferred from homology"/>